<name>A0A1H4DX90_ALKAM</name>
<gene>
    <name evidence="2" type="ORF">SAMN04488051_10693</name>
</gene>
<evidence type="ECO:0000313" key="3">
    <source>
        <dbReference type="Proteomes" id="UP000198773"/>
    </source>
</evidence>
<organism evidence="2 3">
    <name type="scientific">Alkalimonas amylolytica</name>
    <dbReference type="NCBI Taxonomy" id="152573"/>
    <lineage>
        <taxon>Bacteria</taxon>
        <taxon>Pseudomonadati</taxon>
        <taxon>Pseudomonadota</taxon>
        <taxon>Gammaproteobacteria</taxon>
        <taxon>Alkalimonas</taxon>
    </lineage>
</organism>
<keyword evidence="1" id="KW-1133">Transmembrane helix</keyword>
<evidence type="ECO:0000313" key="2">
    <source>
        <dbReference type="EMBL" id="SEA77415.1"/>
    </source>
</evidence>
<protein>
    <recommendedName>
        <fullName evidence="4">ABM domain-containing protein</fullName>
    </recommendedName>
</protein>
<proteinExistence type="predicted"/>
<keyword evidence="1" id="KW-0812">Transmembrane</keyword>
<feature type="transmembrane region" description="Helical" evidence="1">
    <location>
        <begin position="123"/>
        <end position="141"/>
    </location>
</feature>
<dbReference type="OrthoDB" id="1494254at2"/>
<dbReference type="PANTHER" id="PTHR40057">
    <property type="entry name" value="SLR1162 PROTEIN"/>
    <property type="match status" value="1"/>
</dbReference>
<sequence length="188" mass="20964">MAKQQPATAGASILIHHQVVPDAMDHYEGWLADIIQAAAEFPGHQGVTIVKPAKGLHRYEIAVRFCSEADARLWLESQVRQQLIAEVAPLLQLPENVRVSTGIDQWFQPLNSDAPHPVRWKQWLVTTLVICGLTMLVPPVLQQLFSQVPVLGVWGLRHLLSAAMIVGLVVYLIMPRLVPLLAGWLFKH</sequence>
<keyword evidence="3" id="KW-1185">Reference proteome</keyword>
<dbReference type="PANTHER" id="PTHR40057:SF1">
    <property type="entry name" value="SLR1162 PROTEIN"/>
    <property type="match status" value="1"/>
</dbReference>
<dbReference type="InterPro" id="IPR011008">
    <property type="entry name" value="Dimeric_a/b-barrel"/>
</dbReference>
<reference evidence="2 3" key="1">
    <citation type="submission" date="2016-10" db="EMBL/GenBank/DDBJ databases">
        <authorList>
            <person name="de Groot N.N."/>
        </authorList>
    </citation>
    <scope>NUCLEOTIDE SEQUENCE [LARGE SCALE GENOMIC DNA]</scope>
    <source>
        <strain evidence="2 3">CGMCC 1.3430</strain>
    </source>
</reference>
<dbReference type="Proteomes" id="UP000198773">
    <property type="component" value="Unassembled WGS sequence"/>
</dbReference>
<dbReference type="AlphaFoldDB" id="A0A1H4DX90"/>
<keyword evidence="1" id="KW-0472">Membrane</keyword>
<accession>A0A1H4DX90</accession>
<dbReference type="InterPro" id="IPR038762">
    <property type="entry name" value="ABM_predict"/>
</dbReference>
<feature type="transmembrane region" description="Helical" evidence="1">
    <location>
        <begin position="161"/>
        <end position="186"/>
    </location>
</feature>
<dbReference type="STRING" id="152573.SAMN04488051_10693"/>
<dbReference type="SUPFAM" id="SSF54909">
    <property type="entry name" value="Dimeric alpha+beta barrel"/>
    <property type="match status" value="1"/>
</dbReference>
<dbReference type="RefSeq" id="WP_091343312.1">
    <property type="nucleotide sequence ID" value="NZ_FNRM01000006.1"/>
</dbReference>
<dbReference type="EMBL" id="FNRM01000006">
    <property type="protein sequence ID" value="SEA77415.1"/>
    <property type="molecule type" value="Genomic_DNA"/>
</dbReference>
<evidence type="ECO:0000256" key="1">
    <source>
        <dbReference type="SAM" id="Phobius"/>
    </source>
</evidence>
<evidence type="ECO:0008006" key="4">
    <source>
        <dbReference type="Google" id="ProtNLM"/>
    </source>
</evidence>